<dbReference type="KEGG" id="mmi:MMAR_5462"/>
<evidence type="ECO:0000313" key="2">
    <source>
        <dbReference type="EMBL" id="ACC43868.1"/>
    </source>
</evidence>
<gene>
    <name evidence="2" type="ordered locus">MMAR_5462</name>
</gene>
<dbReference type="AlphaFoldDB" id="B2HNR3"/>
<sequence length="176" mass="16343">MPVVAPPSPLAGGESVAGAHGSVGTTSSTSEVLPAPTGSSPLLPAMMATPAAHAVPVVSGPAVQAGPLPAYGSDLRQSGSVPPAMSSAPAAPVSGAPVAPSPSSSPSAGGPLVSPVERATSGAAAGKASASGSSMVGASALSATTGATGGAVSISCHQIHASDPRGAQRERNEGIA</sequence>
<reference evidence="2 3" key="1">
    <citation type="journal article" date="2008" name="Genome Res.">
        <title>Insights from the complete genome sequence of Mycobacterium marinum on the evolution of Mycobacterium tuberculosis.</title>
        <authorList>
            <person name="Stinear T.P."/>
            <person name="Seemann T."/>
            <person name="Harrison P.F."/>
            <person name="Jenkin G.A."/>
            <person name="Davies J.K."/>
            <person name="Johnson P.D."/>
            <person name="Abdellah Z."/>
            <person name="Arrowsmith C."/>
            <person name="Chillingworth T."/>
            <person name="Churcher C."/>
            <person name="Clarke K."/>
            <person name="Cronin A."/>
            <person name="Davis P."/>
            <person name="Goodhead I."/>
            <person name="Holroyd N."/>
            <person name="Jagels K."/>
            <person name="Lord A."/>
            <person name="Moule S."/>
            <person name="Mungall K."/>
            <person name="Norbertczak H."/>
            <person name="Quail M.A."/>
            <person name="Rabbinowitsch E."/>
            <person name="Walker D."/>
            <person name="White B."/>
            <person name="Whitehead S."/>
            <person name="Small P.L."/>
            <person name="Brosch R."/>
            <person name="Ramakrishnan L."/>
            <person name="Fischbach M.A."/>
            <person name="Parkhill J."/>
            <person name="Cole S.T."/>
        </authorList>
    </citation>
    <scope>NUCLEOTIDE SEQUENCE [LARGE SCALE GENOMIC DNA]</scope>
    <source>
        <strain evidence="3">ATCC BAA-535 / M</strain>
    </source>
</reference>
<organism evidence="2 3">
    <name type="scientific">Mycobacterium marinum (strain ATCC BAA-535 / M)</name>
    <dbReference type="NCBI Taxonomy" id="216594"/>
    <lineage>
        <taxon>Bacteria</taxon>
        <taxon>Bacillati</taxon>
        <taxon>Actinomycetota</taxon>
        <taxon>Actinomycetes</taxon>
        <taxon>Mycobacteriales</taxon>
        <taxon>Mycobacteriaceae</taxon>
        <taxon>Mycobacterium</taxon>
        <taxon>Mycobacterium ulcerans group</taxon>
    </lineage>
</organism>
<dbReference type="Proteomes" id="UP000001190">
    <property type="component" value="Chromosome"/>
</dbReference>
<keyword evidence="3" id="KW-1185">Reference proteome</keyword>
<proteinExistence type="predicted"/>
<dbReference type="EMBL" id="CP000854">
    <property type="protein sequence ID" value="ACC43868.1"/>
    <property type="molecule type" value="Genomic_DNA"/>
</dbReference>
<dbReference type="STRING" id="216594.MMAR_5462"/>
<protein>
    <submittedName>
        <fullName evidence="2">Uncharacterized protein</fullName>
    </submittedName>
</protein>
<feature type="region of interest" description="Disordered" evidence="1">
    <location>
        <begin position="1"/>
        <end position="42"/>
    </location>
</feature>
<evidence type="ECO:0000313" key="3">
    <source>
        <dbReference type="Proteomes" id="UP000001190"/>
    </source>
</evidence>
<feature type="region of interest" description="Disordered" evidence="1">
    <location>
        <begin position="69"/>
        <end position="137"/>
    </location>
</feature>
<dbReference type="HOGENOM" id="CLU_1523535_0_0_11"/>
<accession>B2HNR3</accession>
<name>B2HNR3_MYCMM</name>
<feature type="compositionally biased region" description="Low complexity" evidence="1">
    <location>
        <begin position="78"/>
        <end position="137"/>
    </location>
</feature>
<evidence type="ECO:0000256" key="1">
    <source>
        <dbReference type="SAM" id="MobiDB-lite"/>
    </source>
</evidence>
<dbReference type="eggNOG" id="ENOG5030Q2E">
    <property type="taxonomic scope" value="Bacteria"/>
</dbReference>